<dbReference type="SUPFAM" id="SSF58104">
    <property type="entry name" value="Methyl-accepting chemotaxis protein (MCP) signaling domain"/>
    <property type="match status" value="1"/>
</dbReference>
<dbReference type="InterPro" id="IPR004089">
    <property type="entry name" value="MCPsignal_dom"/>
</dbReference>
<dbReference type="InterPro" id="IPR051310">
    <property type="entry name" value="MCP_chemotaxis"/>
</dbReference>
<evidence type="ECO:0000256" key="5">
    <source>
        <dbReference type="SAM" id="MobiDB-lite"/>
    </source>
</evidence>
<dbReference type="Gene3D" id="1.10.287.950">
    <property type="entry name" value="Methyl-accepting chemotaxis protein"/>
    <property type="match status" value="1"/>
</dbReference>
<gene>
    <name evidence="8" type="ORF">Q8X39_05310</name>
</gene>
<keyword evidence="1" id="KW-0488">Methylation</keyword>
<keyword evidence="6" id="KW-1133">Transmembrane helix</keyword>
<keyword evidence="6" id="KW-0812">Transmembrane</keyword>
<dbReference type="SMART" id="SM00283">
    <property type="entry name" value="MA"/>
    <property type="match status" value="1"/>
</dbReference>
<sequence>MPTIAPSFLQRLTLNVAHRLALGFAALLLAIVGVGGVALYQLDRLQRESEAAEARLASRLELTLTLQSGIDRVALHARNLALAEDTLARTQEARLLNQALARVDALERRLRTLDWDGASLGLLDGWSAAAGTVRPRLDALTRAGRAASPAGADGLPAALAQLRPVEAAWQEQTQVLIDHVGAQAQAAATARRVEHPQVREQLATLLIVCLLAGGCMAWMLVRPLGQVLGVREMREMRQPARTDRRGAQAMPAQPERAAPTDAAAIDLTQPAAPATPAVSPAPTAPEPPMPAPVEVMQELLQRVQSNPAQPVSPAREAATALGAADAAPAVLADPDRLVANAVQVAERGSEVVTQVVSNMEDISASSQKINEILATIDGIAFQTNLLALNAAVQAARAGHDGHGSHGAVAGEVRGLAQRAASAAREIKGLINASLDKAEAGGRLVRDAGATMDAIVSSVQSVTELVGQIGNQAESQTPETLQQADRSVRHLDQLTRQNAALVEQSASAADALRDQAERLQKVVAAFRLLQQTQEAAWTAHTAIHSARTTSRGDTLPGGLDDLPPAARPRGKDGEPPAGGDWKNF</sequence>
<evidence type="ECO:0000256" key="4">
    <source>
        <dbReference type="SAM" id="Coils"/>
    </source>
</evidence>
<dbReference type="EMBL" id="JAUZEE010000002">
    <property type="protein sequence ID" value="MDP4300044.1"/>
    <property type="molecule type" value="Genomic_DNA"/>
</dbReference>
<feature type="transmembrane region" description="Helical" evidence="6">
    <location>
        <begin position="202"/>
        <end position="221"/>
    </location>
</feature>
<keyword evidence="3" id="KW-0807">Transducer</keyword>
<dbReference type="RefSeq" id="WP_305748597.1">
    <property type="nucleotide sequence ID" value="NZ_JAUZEE010000002.1"/>
</dbReference>
<evidence type="ECO:0000256" key="3">
    <source>
        <dbReference type="PROSITE-ProRule" id="PRU00284"/>
    </source>
</evidence>
<protein>
    <submittedName>
        <fullName evidence="8">Methyl-accepting chemotaxis protein</fullName>
    </submittedName>
</protein>
<evidence type="ECO:0000259" key="7">
    <source>
        <dbReference type="PROSITE" id="PS50111"/>
    </source>
</evidence>
<reference evidence="8 9" key="1">
    <citation type="submission" date="2023-08" db="EMBL/GenBank/DDBJ databases">
        <authorList>
            <person name="Roldan D.M."/>
            <person name="Menes R.J."/>
        </authorList>
    </citation>
    <scope>NUCLEOTIDE SEQUENCE [LARGE SCALE GENOMIC DNA]</scope>
    <source>
        <strain evidence="8 9">CCM 2812</strain>
    </source>
</reference>
<dbReference type="Proteomes" id="UP001235760">
    <property type="component" value="Unassembled WGS sequence"/>
</dbReference>
<keyword evidence="9" id="KW-1185">Reference proteome</keyword>
<name>A0ABT9G0N7_LEPDI</name>
<dbReference type="PROSITE" id="PS50111">
    <property type="entry name" value="CHEMOTAXIS_TRANSDUC_2"/>
    <property type="match status" value="1"/>
</dbReference>
<dbReference type="Pfam" id="PF00015">
    <property type="entry name" value="MCPsignal"/>
    <property type="match status" value="1"/>
</dbReference>
<evidence type="ECO:0000256" key="1">
    <source>
        <dbReference type="ARBA" id="ARBA00022481"/>
    </source>
</evidence>
<comment type="similarity">
    <text evidence="2">Belongs to the methyl-accepting chemotaxis (MCP) protein family.</text>
</comment>
<organism evidence="8 9">
    <name type="scientific">Leptothrix discophora</name>
    <dbReference type="NCBI Taxonomy" id="89"/>
    <lineage>
        <taxon>Bacteria</taxon>
        <taxon>Pseudomonadati</taxon>
        <taxon>Pseudomonadota</taxon>
        <taxon>Betaproteobacteria</taxon>
        <taxon>Burkholderiales</taxon>
        <taxon>Sphaerotilaceae</taxon>
        <taxon>Leptothrix</taxon>
    </lineage>
</organism>
<keyword evidence="6" id="KW-0472">Membrane</keyword>
<feature type="region of interest" description="Disordered" evidence="5">
    <location>
        <begin position="544"/>
        <end position="583"/>
    </location>
</feature>
<accession>A0ABT9G0N7</accession>
<keyword evidence="4" id="KW-0175">Coiled coil</keyword>
<evidence type="ECO:0000313" key="8">
    <source>
        <dbReference type="EMBL" id="MDP4300044.1"/>
    </source>
</evidence>
<feature type="transmembrane region" description="Helical" evidence="6">
    <location>
        <begin position="20"/>
        <end position="40"/>
    </location>
</feature>
<evidence type="ECO:0000313" key="9">
    <source>
        <dbReference type="Proteomes" id="UP001235760"/>
    </source>
</evidence>
<feature type="domain" description="Methyl-accepting transducer" evidence="7">
    <location>
        <begin position="314"/>
        <end position="512"/>
    </location>
</feature>
<proteinExistence type="inferred from homology"/>
<feature type="coiled-coil region" evidence="4">
    <location>
        <begin position="89"/>
        <end position="116"/>
    </location>
</feature>
<evidence type="ECO:0000256" key="6">
    <source>
        <dbReference type="SAM" id="Phobius"/>
    </source>
</evidence>
<comment type="caution">
    <text evidence="8">The sequence shown here is derived from an EMBL/GenBank/DDBJ whole genome shotgun (WGS) entry which is preliminary data.</text>
</comment>
<evidence type="ECO:0000256" key="2">
    <source>
        <dbReference type="ARBA" id="ARBA00029447"/>
    </source>
</evidence>
<dbReference type="PANTHER" id="PTHR43531:SF14">
    <property type="entry name" value="METHYL-ACCEPTING CHEMOTAXIS PROTEIN I-RELATED"/>
    <property type="match status" value="1"/>
</dbReference>
<feature type="region of interest" description="Disordered" evidence="5">
    <location>
        <begin position="238"/>
        <end position="259"/>
    </location>
</feature>
<dbReference type="PANTHER" id="PTHR43531">
    <property type="entry name" value="PROTEIN ICFG"/>
    <property type="match status" value="1"/>
</dbReference>